<dbReference type="SUPFAM" id="SSF52266">
    <property type="entry name" value="SGNH hydrolase"/>
    <property type="match status" value="1"/>
</dbReference>
<dbReference type="Proteomes" id="UP001143307">
    <property type="component" value="Unassembled WGS sequence"/>
</dbReference>
<accession>A0ABT3SQ26</accession>
<dbReference type="Gene3D" id="3.40.50.1110">
    <property type="entry name" value="SGNH hydrolase"/>
    <property type="match status" value="1"/>
</dbReference>
<proteinExistence type="predicted"/>
<protein>
    <submittedName>
        <fullName evidence="2">SGNH/GDSL hydrolase family protein</fullName>
    </submittedName>
</protein>
<evidence type="ECO:0000256" key="1">
    <source>
        <dbReference type="SAM" id="SignalP"/>
    </source>
</evidence>
<feature type="signal peptide" evidence="1">
    <location>
        <begin position="1"/>
        <end position="17"/>
    </location>
</feature>
<dbReference type="RefSeq" id="WP_279251151.1">
    <property type="nucleotide sequence ID" value="NZ_SHNP01000001.1"/>
</dbReference>
<keyword evidence="2" id="KW-0378">Hydrolase</keyword>
<comment type="caution">
    <text evidence="2">The sequence shown here is derived from an EMBL/GenBank/DDBJ whole genome shotgun (WGS) entry which is preliminary data.</text>
</comment>
<gene>
    <name evidence="2" type="ORF">EYC87_00610</name>
</gene>
<dbReference type="EMBL" id="SHNP01000001">
    <property type="protein sequence ID" value="MCX2972085.1"/>
    <property type="molecule type" value="Genomic_DNA"/>
</dbReference>
<feature type="chain" id="PRO_5047097694" evidence="1">
    <location>
        <begin position="18"/>
        <end position="176"/>
    </location>
</feature>
<reference evidence="2" key="1">
    <citation type="submission" date="2019-02" db="EMBL/GenBank/DDBJ databases">
        <authorList>
            <person name="Li S.-H."/>
        </authorList>
    </citation>
    <scope>NUCLEOTIDE SEQUENCE</scope>
    <source>
        <strain evidence="2">IMCC8485</strain>
    </source>
</reference>
<evidence type="ECO:0000313" key="3">
    <source>
        <dbReference type="Proteomes" id="UP001143307"/>
    </source>
</evidence>
<keyword evidence="1" id="KW-0732">Signal</keyword>
<dbReference type="GO" id="GO:0016787">
    <property type="term" value="F:hydrolase activity"/>
    <property type="evidence" value="ECO:0007669"/>
    <property type="project" value="UniProtKB-KW"/>
</dbReference>
<name>A0ABT3SQ26_9GAMM</name>
<evidence type="ECO:0000313" key="2">
    <source>
        <dbReference type="EMBL" id="MCX2972085.1"/>
    </source>
</evidence>
<sequence length="176" mass="19492">MFRLFILMLLLSAPAHSASYWLFGDSLSSDAGAWSSKVGFHINNVAQAGSMITQSDIPRQVSCAKREVIYWLGTNEAGDGVSEGLYKLALRDHMQFLSGRDCDVWLVLPVLVTLSPELEQRTKDARQWSKAVAKEYDNVTVLSAPYLTADTIDGLHPTDNRHGIIARWITKKLAVG</sequence>
<dbReference type="InterPro" id="IPR036514">
    <property type="entry name" value="SGNH_hydro_sf"/>
</dbReference>
<keyword evidence="3" id="KW-1185">Reference proteome</keyword>
<organism evidence="2 3">
    <name type="scientific">Candidatus Seongchinamella marina</name>
    <dbReference type="NCBI Taxonomy" id="2518990"/>
    <lineage>
        <taxon>Bacteria</taxon>
        <taxon>Pseudomonadati</taxon>
        <taxon>Pseudomonadota</taxon>
        <taxon>Gammaproteobacteria</taxon>
        <taxon>Cellvibrionales</taxon>
        <taxon>Halieaceae</taxon>
        <taxon>Seongchinamella</taxon>
    </lineage>
</organism>